<dbReference type="AlphaFoldDB" id="A0A9P5H2E9"/>
<name>A0A9P5H2E9_9HYPO</name>
<dbReference type="EMBL" id="JAANBB010000366">
    <property type="protein sequence ID" value="KAF7543435.1"/>
    <property type="molecule type" value="Genomic_DNA"/>
</dbReference>
<organism evidence="2 3">
    <name type="scientific">Cylindrodendrum hubeiense</name>
    <dbReference type="NCBI Taxonomy" id="595255"/>
    <lineage>
        <taxon>Eukaryota</taxon>
        <taxon>Fungi</taxon>
        <taxon>Dikarya</taxon>
        <taxon>Ascomycota</taxon>
        <taxon>Pezizomycotina</taxon>
        <taxon>Sordariomycetes</taxon>
        <taxon>Hypocreomycetidae</taxon>
        <taxon>Hypocreales</taxon>
        <taxon>Nectriaceae</taxon>
        <taxon>Cylindrodendrum</taxon>
    </lineage>
</organism>
<evidence type="ECO:0000256" key="1">
    <source>
        <dbReference type="SAM" id="MobiDB-lite"/>
    </source>
</evidence>
<evidence type="ECO:0000313" key="3">
    <source>
        <dbReference type="Proteomes" id="UP000722485"/>
    </source>
</evidence>
<protein>
    <submittedName>
        <fullName evidence="2">Uncharacterized protein</fullName>
    </submittedName>
</protein>
<proteinExistence type="predicted"/>
<gene>
    <name evidence="2" type="ORF">G7Z17_g10748</name>
</gene>
<feature type="region of interest" description="Disordered" evidence="1">
    <location>
        <begin position="82"/>
        <end position="118"/>
    </location>
</feature>
<keyword evidence="3" id="KW-1185">Reference proteome</keyword>
<evidence type="ECO:0000313" key="2">
    <source>
        <dbReference type="EMBL" id="KAF7543435.1"/>
    </source>
</evidence>
<comment type="caution">
    <text evidence="2">The sequence shown here is derived from an EMBL/GenBank/DDBJ whole genome shotgun (WGS) entry which is preliminary data.</text>
</comment>
<sequence>MRMHSGRSRTSRSKWLQPRYQLRLGLSRAGLVEEEESDTAAFKRPLGTGEVSFSVGELAPLLGKKRRASAVGQLESRRLANLGLDEDAAKPKRARGQRGWDSSSPSCGLGDNVEALRT</sequence>
<reference evidence="2" key="1">
    <citation type="submission" date="2020-03" db="EMBL/GenBank/DDBJ databases">
        <title>Draft Genome Sequence of Cylindrodendrum hubeiense.</title>
        <authorList>
            <person name="Buettner E."/>
            <person name="Kellner H."/>
        </authorList>
    </citation>
    <scope>NUCLEOTIDE SEQUENCE</scope>
    <source>
        <strain evidence="2">IHI 201604</strain>
    </source>
</reference>
<accession>A0A9P5H2E9</accession>
<dbReference type="Proteomes" id="UP000722485">
    <property type="component" value="Unassembled WGS sequence"/>
</dbReference>